<dbReference type="SMART" id="SM00100">
    <property type="entry name" value="cNMP"/>
    <property type="match status" value="1"/>
</dbReference>
<dbReference type="RefSeq" id="WP_220103279.1">
    <property type="nucleotide sequence ID" value="NZ_JAHZSS010000005.1"/>
</dbReference>
<organism evidence="5 6">
    <name type="scientific">Neiella holothuriorum</name>
    <dbReference type="NCBI Taxonomy" id="2870530"/>
    <lineage>
        <taxon>Bacteria</taxon>
        <taxon>Pseudomonadati</taxon>
        <taxon>Pseudomonadota</taxon>
        <taxon>Gammaproteobacteria</taxon>
        <taxon>Alteromonadales</taxon>
        <taxon>Echinimonadaceae</taxon>
        <taxon>Neiella</taxon>
    </lineage>
</organism>
<dbReference type="InterPro" id="IPR000644">
    <property type="entry name" value="CBS_dom"/>
</dbReference>
<evidence type="ECO:0000313" key="5">
    <source>
        <dbReference type="EMBL" id="MBW8190590.1"/>
    </source>
</evidence>
<dbReference type="InterPro" id="IPR014710">
    <property type="entry name" value="RmlC-like_jellyroll"/>
</dbReference>
<dbReference type="InterPro" id="IPR018821">
    <property type="entry name" value="DUF294_put_nucleoTrafse_sb-bd"/>
</dbReference>
<evidence type="ECO:0000313" key="6">
    <source>
        <dbReference type="Proteomes" id="UP001166251"/>
    </source>
</evidence>
<keyword evidence="6" id="KW-1185">Reference proteome</keyword>
<accession>A0ABS7EEA9</accession>
<dbReference type="CDD" id="cd05401">
    <property type="entry name" value="NT_GlnE_GlnD_like"/>
    <property type="match status" value="1"/>
</dbReference>
<dbReference type="SUPFAM" id="SSF54631">
    <property type="entry name" value="CBS-domain pair"/>
    <property type="match status" value="1"/>
</dbReference>
<dbReference type="InterPro" id="IPR018490">
    <property type="entry name" value="cNMP-bd_dom_sf"/>
</dbReference>
<dbReference type="InterPro" id="IPR051257">
    <property type="entry name" value="Diverse_CBS-Domain"/>
</dbReference>
<dbReference type="SMART" id="SM00116">
    <property type="entry name" value="CBS"/>
    <property type="match status" value="2"/>
</dbReference>
<feature type="domain" description="CBS" evidence="4">
    <location>
        <begin position="233"/>
        <end position="288"/>
    </location>
</feature>
<evidence type="ECO:0000259" key="4">
    <source>
        <dbReference type="PROSITE" id="PS51371"/>
    </source>
</evidence>
<dbReference type="CDD" id="cd00038">
    <property type="entry name" value="CAP_ED"/>
    <property type="match status" value="1"/>
</dbReference>
<dbReference type="PANTHER" id="PTHR43080:SF2">
    <property type="entry name" value="CBS DOMAIN-CONTAINING PROTEIN"/>
    <property type="match status" value="1"/>
</dbReference>
<evidence type="ECO:0000256" key="1">
    <source>
        <dbReference type="ARBA" id="ARBA00023122"/>
    </source>
</evidence>
<dbReference type="EMBL" id="JAHZSS010000005">
    <property type="protein sequence ID" value="MBW8190590.1"/>
    <property type="molecule type" value="Genomic_DNA"/>
</dbReference>
<dbReference type="SUPFAM" id="SSF51206">
    <property type="entry name" value="cAMP-binding domain-like"/>
    <property type="match status" value="1"/>
</dbReference>
<feature type="domain" description="CBS" evidence="4">
    <location>
        <begin position="157"/>
        <end position="227"/>
    </location>
</feature>
<protein>
    <submittedName>
        <fullName evidence="5">CBS domain-containing protein</fullName>
    </submittedName>
</protein>
<dbReference type="Pfam" id="PF03445">
    <property type="entry name" value="DUF294"/>
    <property type="match status" value="1"/>
</dbReference>
<evidence type="ECO:0000256" key="2">
    <source>
        <dbReference type="PROSITE-ProRule" id="PRU00703"/>
    </source>
</evidence>
<comment type="caution">
    <text evidence="5">The sequence shown here is derived from an EMBL/GenBank/DDBJ whole genome shotgun (WGS) entry which is preliminary data.</text>
</comment>
<dbReference type="InterPro" id="IPR000595">
    <property type="entry name" value="cNMP-bd_dom"/>
</dbReference>
<dbReference type="PANTHER" id="PTHR43080">
    <property type="entry name" value="CBS DOMAIN-CONTAINING PROTEIN CBSX3, MITOCHONDRIAL"/>
    <property type="match status" value="1"/>
</dbReference>
<feature type="domain" description="Cyclic nucleotide-binding" evidence="3">
    <location>
        <begin position="18"/>
        <end position="113"/>
    </location>
</feature>
<dbReference type="CDD" id="cd04587">
    <property type="entry name" value="CBS_pair_CAP-ED_NT_Pol-beta-like_DUF294_assoc"/>
    <property type="match status" value="1"/>
</dbReference>
<dbReference type="Pfam" id="PF00027">
    <property type="entry name" value="cNMP_binding"/>
    <property type="match status" value="1"/>
</dbReference>
<dbReference type="Proteomes" id="UP001166251">
    <property type="component" value="Unassembled WGS sequence"/>
</dbReference>
<dbReference type="InterPro" id="IPR046342">
    <property type="entry name" value="CBS_dom_sf"/>
</dbReference>
<reference evidence="5" key="1">
    <citation type="submission" date="2021-07" db="EMBL/GenBank/DDBJ databases">
        <title>Neiella marina sp. nov., isolated from the intestinal content of sea cucumber Apostichopus japonicus.</title>
        <authorList>
            <person name="Bai X."/>
        </authorList>
    </citation>
    <scope>NUCLEOTIDE SEQUENCE</scope>
    <source>
        <strain evidence="5">126</strain>
    </source>
</reference>
<dbReference type="Gene3D" id="2.60.120.10">
    <property type="entry name" value="Jelly Rolls"/>
    <property type="match status" value="1"/>
</dbReference>
<proteinExistence type="predicted"/>
<dbReference type="Gene3D" id="3.10.580.10">
    <property type="entry name" value="CBS-domain"/>
    <property type="match status" value="1"/>
</dbReference>
<evidence type="ECO:0000259" key="3">
    <source>
        <dbReference type="PROSITE" id="PS50042"/>
    </source>
</evidence>
<name>A0ABS7EEA9_9GAMM</name>
<dbReference type="Pfam" id="PF00571">
    <property type="entry name" value="CBS"/>
    <property type="match status" value="2"/>
</dbReference>
<sequence length="632" mass="71045">MADVELEEVYAFLVQYPPFNELPDLALKNLVAHVEIAYYRSGVELLQLGEPIADLYMVRSGSIEVYKRNGELFNRLEQGELFGHTGLLMNRKVRFPATALEDSLVYCIPDAIFFSYCDDYDVFADFFDPDSGAQLRQAVSNLADNNDLSTVKVNTLLHRQVVSVAKHTSIREAAMLMSHERVSSLLVTDPEKPLPNDPEDDDGQVIGIVTDGDLRRRVLATDLNPATAVAEIMTQDLLVADDNTYVFEAMLIMLRQNVHHLPIVHRKRPVGVLSLSDLLRHESQSSVLFVRGIFNQQSIEELANYAQQLPDIFVRLVKEDSNSHMIGSAMSVIGKSFKQRILELAEDTLGPPPVKYCLLALGSMARDEQLIVTDQDNALVLDDSYDSAQHDAYFAALATFLCDGLNACGYRYCSGDIMATNPMWRKTVSQWQSCFEDWIEHPSPKALLHSSIFFDLEGVYGHIKWADTLNRFIATKAKSSQRFLACLARNALNRTPPLGFFKDFVMEKDGEHKNSINLKRRGTAPLTDVIRVHALAVGSRTQNSFERLEDIAAANILPAGKATDLSDALEYISMVRIKHQAMDIEANRAADNNVEPEHLSSFDKRNLKEAFQLVSNAQNFLKFRYSNNRAMQ</sequence>
<gene>
    <name evidence="5" type="ORF">K0504_06030</name>
</gene>
<dbReference type="PROSITE" id="PS50042">
    <property type="entry name" value="CNMP_BINDING_3"/>
    <property type="match status" value="1"/>
</dbReference>
<dbReference type="Pfam" id="PF10335">
    <property type="entry name" value="DUF294_C"/>
    <property type="match status" value="1"/>
</dbReference>
<keyword evidence="1 2" id="KW-0129">CBS domain</keyword>
<dbReference type="PROSITE" id="PS51371">
    <property type="entry name" value="CBS"/>
    <property type="match status" value="2"/>
</dbReference>
<dbReference type="InterPro" id="IPR005105">
    <property type="entry name" value="GlnD_Uridyltrans_N"/>
</dbReference>